<feature type="signal peptide" evidence="1">
    <location>
        <begin position="1"/>
        <end position="15"/>
    </location>
</feature>
<sequence length="467" mass="54856">MFFFWSLDHLLKGLSIIYFCYQIKGPKEETEVLGKLQLAFDDPKYEMSDELINENIVAMKICTRIVFKVLCDYEIIFYHEDNPDYEKSGLYEIMIFDELKVHHLKILKNIGANCVKIKVLQKDSGMTAVWQILKCKFTRNIIFDIPEVTLLLSHSIRQLRLSYLELTVEKMDFYTLKSLLLTECESFDFKILNLWNMPKKDEKIAIWPGCAQIKIRVKSLKYARECRRHPELLVFLLMSPEREHRYYNFDLPKNFKLHFYRDTICRSVVLHEKDFYVTNFILNNFIKMDKLELYLENCDGISLLGQQPQFWTVTSLKIIIQSEITLKPVEIVSVISKFENLKNLSLNLQFSEDLNLENSDEVVIANFLNLVYLSITTNIPGFGLLELCNFNDCLTNLQLQGPIKFHSFGMEKFNFVKRLSIETITCLDDWEMLLSIKNLEILEIIKPVELHLNQNTANHTLQGLSIC</sequence>
<proteinExistence type="predicted"/>
<feature type="chain" id="PRO_5012339379" description="LRR containing protein" evidence="1">
    <location>
        <begin position="16"/>
        <end position="467"/>
    </location>
</feature>
<protein>
    <recommendedName>
        <fullName evidence="4">LRR containing protein</fullName>
    </recommendedName>
</protein>
<dbReference type="Proteomes" id="UP000051530">
    <property type="component" value="Unassembled WGS sequence"/>
</dbReference>
<organism evidence="2 3">
    <name type="scientific">Pseudoloma neurophilia</name>
    <dbReference type="NCBI Taxonomy" id="146866"/>
    <lineage>
        <taxon>Eukaryota</taxon>
        <taxon>Fungi</taxon>
        <taxon>Fungi incertae sedis</taxon>
        <taxon>Microsporidia</taxon>
        <taxon>Pseudoloma</taxon>
    </lineage>
</organism>
<dbReference type="VEuPathDB" id="MicrosporidiaDB:M153_14400001403"/>
<evidence type="ECO:0000313" key="3">
    <source>
        <dbReference type="Proteomes" id="UP000051530"/>
    </source>
</evidence>
<keyword evidence="3" id="KW-1185">Reference proteome</keyword>
<evidence type="ECO:0000256" key="1">
    <source>
        <dbReference type="SAM" id="SignalP"/>
    </source>
</evidence>
<gene>
    <name evidence="2" type="ORF">M153_14400001403</name>
</gene>
<dbReference type="EMBL" id="LGUB01000474">
    <property type="protein sequence ID" value="KRH93138.1"/>
    <property type="molecule type" value="Genomic_DNA"/>
</dbReference>
<evidence type="ECO:0000313" key="2">
    <source>
        <dbReference type="EMBL" id="KRH93138.1"/>
    </source>
</evidence>
<name>A0A0R0LUR1_9MICR</name>
<keyword evidence="1" id="KW-0732">Signal</keyword>
<feature type="non-terminal residue" evidence="2">
    <location>
        <position position="467"/>
    </location>
</feature>
<reference evidence="2 3" key="1">
    <citation type="submission" date="2015-07" db="EMBL/GenBank/DDBJ databases">
        <title>The genome of Pseudoloma neurophilia, a relevant intracellular parasite of the zebrafish.</title>
        <authorList>
            <person name="Ndikumana S."/>
            <person name="Pelin A."/>
            <person name="Sanders J."/>
            <person name="Corradi N."/>
        </authorList>
    </citation>
    <scope>NUCLEOTIDE SEQUENCE [LARGE SCALE GENOMIC DNA]</scope>
    <source>
        <strain evidence="2 3">MK1</strain>
    </source>
</reference>
<dbReference type="AlphaFoldDB" id="A0A0R0LUR1"/>
<accession>A0A0R0LUR1</accession>
<comment type="caution">
    <text evidence="2">The sequence shown here is derived from an EMBL/GenBank/DDBJ whole genome shotgun (WGS) entry which is preliminary data.</text>
</comment>
<evidence type="ECO:0008006" key="4">
    <source>
        <dbReference type="Google" id="ProtNLM"/>
    </source>
</evidence>